<dbReference type="CDD" id="cd24032">
    <property type="entry name" value="ASKHA_NBD_TsaB"/>
    <property type="match status" value="1"/>
</dbReference>
<sequence length="235" mass="24829">MLTLALETSALSASVAVAREDALLSEITANHQKNHSLVLMPMVEEALERAGAVLADLDVISVSAGPGSFTGVRIGVTTAKSLAHALGVPVSPVSTLAALAMNAPHAGCPVCPIMDARRGQVYTALYKVAGLPETLMEPEALALEEWMMRLPAGPVLFVGDGVPVCRESLRELMGERALIAPPGAWVQRASSVARLGLQLHEAGGSLSYLEALPIYLRKSQAQQAYEKRTGERLDI</sequence>
<feature type="domain" description="Gcp-like" evidence="1">
    <location>
        <begin position="24"/>
        <end position="158"/>
    </location>
</feature>
<protein>
    <submittedName>
        <fullName evidence="2">tRNA (Adenosine(37)-N6)-threonylcarbamoyltransferase complex dimerization subunit type 1 TsaB</fullName>
    </submittedName>
</protein>
<evidence type="ECO:0000259" key="1">
    <source>
        <dbReference type="Pfam" id="PF00814"/>
    </source>
</evidence>
<dbReference type="RefSeq" id="WP_249314925.1">
    <property type="nucleotide sequence ID" value="NZ_JACRSR010000001.1"/>
</dbReference>
<keyword evidence="3" id="KW-1185">Reference proteome</keyword>
<dbReference type="PANTHER" id="PTHR11735:SF11">
    <property type="entry name" value="TRNA THREONYLCARBAMOYLADENOSINE BIOSYNTHESIS PROTEIN TSAB"/>
    <property type="match status" value="1"/>
</dbReference>
<dbReference type="EMBL" id="JACRSR010000001">
    <property type="protein sequence ID" value="MBC8530880.1"/>
    <property type="molecule type" value="Genomic_DNA"/>
</dbReference>
<name>A0A926D5R6_9FIRM</name>
<comment type="caution">
    <text evidence="2">The sequence shown here is derived from an EMBL/GenBank/DDBJ whole genome shotgun (WGS) entry which is preliminary data.</text>
</comment>
<dbReference type="AlphaFoldDB" id="A0A926D5R6"/>
<evidence type="ECO:0000313" key="2">
    <source>
        <dbReference type="EMBL" id="MBC8530880.1"/>
    </source>
</evidence>
<proteinExistence type="predicted"/>
<dbReference type="SUPFAM" id="SSF53067">
    <property type="entry name" value="Actin-like ATPase domain"/>
    <property type="match status" value="2"/>
</dbReference>
<accession>A0A926D5R6</accession>
<dbReference type="InterPro" id="IPR043129">
    <property type="entry name" value="ATPase_NBD"/>
</dbReference>
<dbReference type="PANTHER" id="PTHR11735">
    <property type="entry name" value="TRNA N6-ADENOSINE THREONYLCARBAMOYLTRANSFERASE"/>
    <property type="match status" value="1"/>
</dbReference>
<reference evidence="2" key="1">
    <citation type="submission" date="2020-08" db="EMBL/GenBank/DDBJ databases">
        <title>Genome public.</title>
        <authorList>
            <person name="Liu C."/>
            <person name="Sun Q."/>
        </authorList>
    </citation>
    <scope>NUCLEOTIDE SEQUENCE</scope>
    <source>
        <strain evidence="2">NSJ-53</strain>
    </source>
</reference>
<dbReference type="Gene3D" id="3.30.420.40">
    <property type="match status" value="2"/>
</dbReference>
<dbReference type="Proteomes" id="UP000623172">
    <property type="component" value="Unassembled WGS sequence"/>
</dbReference>
<dbReference type="Pfam" id="PF00814">
    <property type="entry name" value="TsaD"/>
    <property type="match status" value="1"/>
</dbReference>
<dbReference type="GO" id="GO:0005829">
    <property type="term" value="C:cytosol"/>
    <property type="evidence" value="ECO:0007669"/>
    <property type="project" value="TreeGrafter"/>
</dbReference>
<dbReference type="GO" id="GO:0002949">
    <property type="term" value="P:tRNA threonylcarbamoyladenosine modification"/>
    <property type="evidence" value="ECO:0007669"/>
    <property type="project" value="InterPro"/>
</dbReference>
<dbReference type="InterPro" id="IPR022496">
    <property type="entry name" value="T6A_TsaB"/>
</dbReference>
<dbReference type="NCBIfam" id="TIGR03725">
    <property type="entry name" value="T6A_YeaZ"/>
    <property type="match status" value="1"/>
</dbReference>
<evidence type="ECO:0000313" key="3">
    <source>
        <dbReference type="Proteomes" id="UP000623172"/>
    </source>
</evidence>
<gene>
    <name evidence="2" type="primary">tsaB</name>
    <name evidence="2" type="ORF">H8696_03365</name>
</gene>
<organism evidence="2 3">
    <name type="scientific">Gehongia tenuis</name>
    <dbReference type="NCBI Taxonomy" id="2763655"/>
    <lineage>
        <taxon>Bacteria</taxon>
        <taxon>Bacillati</taxon>
        <taxon>Bacillota</taxon>
        <taxon>Clostridia</taxon>
        <taxon>Christensenellales</taxon>
        <taxon>Christensenellaceae</taxon>
        <taxon>Gehongia</taxon>
    </lineage>
</organism>
<dbReference type="InterPro" id="IPR000905">
    <property type="entry name" value="Gcp-like_dom"/>
</dbReference>